<keyword evidence="5" id="KW-0539">Nucleus</keyword>
<dbReference type="AlphaFoldDB" id="A0A9W8HM92"/>
<proteinExistence type="inferred from homology"/>
<dbReference type="PANTHER" id="PTHR11842:SF11">
    <property type="entry name" value="MITOTIC SPINDLE ASSEMBLY CHECKPOINT PROTEIN MAD2A"/>
    <property type="match status" value="1"/>
</dbReference>
<keyword evidence="4" id="KW-0498">Mitosis</keyword>
<comment type="subcellular location">
    <subcellularLocation>
        <location evidence="1">Nucleus</location>
    </subcellularLocation>
</comment>
<dbReference type="GO" id="GO:0000776">
    <property type="term" value="C:kinetochore"/>
    <property type="evidence" value="ECO:0007669"/>
    <property type="project" value="TreeGrafter"/>
</dbReference>
<dbReference type="PROSITE" id="PS50815">
    <property type="entry name" value="HORMA"/>
    <property type="match status" value="1"/>
</dbReference>
<evidence type="ECO:0000256" key="3">
    <source>
        <dbReference type="ARBA" id="ARBA00022618"/>
    </source>
</evidence>
<evidence type="ECO:0000256" key="1">
    <source>
        <dbReference type="ARBA" id="ARBA00004123"/>
    </source>
</evidence>
<name>A0A9W8HM92_9FUNG</name>
<dbReference type="Pfam" id="PF02301">
    <property type="entry name" value="HORMA"/>
    <property type="match status" value="1"/>
</dbReference>
<dbReference type="Proteomes" id="UP001140217">
    <property type="component" value="Unassembled WGS sequence"/>
</dbReference>
<evidence type="ECO:0000256" key="2">
    <source>
        <dbReference type="ARBA" id="ARBA00010348"/>
    </source>
</evidence>
<sequence>MSVQTQLTKGKITLKGSAQIVTEFFMYGINSILFQRGIYPLEDFEVKKKYGLDIWVSNDQQVTKYLKTIMESVEEWLAAGKINKLVLAVNSRETRETLERWQFDVQLVDEAAGTDGPAAAAAAASERPPKSEKTLRMEIQAIFRQIAASVSFLPIIEEKCTFNILVYADSDAEVPTTWTDSDPLHVKNAEQVRLRSFSTDAHRVEAMVAYRRDPDLC</sequence>
<dbReference type="InterPro" id="IPR003511">
    <property type="entry name" value="HORMA_dom"/>
</dbReference>
<evidence type="ECO:0000256" key="4">
    <source>
        <dbReference type="ARBA" id="ARBA00022776"/>
    </source>
</evidence>
<keyword evidence="9" id="KW-1185">Reference proteome</keyword>
<dbReference type="FunFam" id="3.30.900.10:FF:000002">
    <property type="entry name" value="Mitotic spindle assembly checkpoint protein MAD2A"/>
    <property type="match status" value="1"/>
</dbReference>
<protein>
    <submittedName>
        <fullName evidence="8">Mitotic spindle checkpoint component mad2</fullName>
    </submittedName>
</protein>
<keyword evidence="3" id="KW-0132">Cell division</keyword>
<feature type="domain" description="HORMA" evidence="7">
    <location>
        <begin position="15"/>
        <end position="208"/>
    </location>
</feature>
<dbReference type="Gene3D" id="3.30.900.10">
    <property type="entry name" value="HORMA domain"/>
    <property type="match status" value="1"/>
</dbReference>
<dbReference type="GO" id="GO:0005654">
    <property type="term" value="C:nucleoplasm"/>
    <property type="evidence" value="ECO:0007669"/>
    <property type="project" value="TreeGrafter"/>
</dbReference>
<organism evidence="8 9">
    <name type="scientific">Coemansia javaensis</name>
    <dbReference type="NCBI Taxonomy" id="2761396"/>
    <lineage>
        <taxon>Eukaryota</taxon>
        <taxon>Fungi</taxon>
        <taxon>Fungi incertae sedis</taxon>
        <taxon>Zoopagomycota</taxon>
        <taxon>Kickxellomycotina</taxon>
        <taxon>Kickxellomycetes</taxon>
        <taxon>Kickxellales</taxon>
        <taxon>Kickxellaceae</taxon>
        <taxon>Coemansia</taxon>
    </lineage>
</organism>
<dbReference type="InterPro" id="IPR036570">
    <property type="entry name" value="HORMA_dom_sf"/>
</dbReference>
<dbReference type="EMBL" id="JANBUL010000019">
    <property type="protein sequence ID" value="KAJ2784828.1"/>
    <property type="molecule type" value="Genomic_DNA"/>
</dbReference>
<accession>A0A9W8HM92</accession>
<dbReference type="GO" id="GO:0007094">
    <property type="term" value="P:mitotic spindle assembly checkpoint signaling"/>
    <property type="evidence" value="ECO:0007669"/>
    <property type="project" value="TreeGrafter"/>
</dbReference>
<evidence type="ECO:0000256" key="5">
    <source>
        <dbReference type="ARBA" id="ARBA00023242"/>
    </source>
</evidence>
<gene>
    <name evidence="8" type="primary">MAD2</name>
    <name evidence="8" type="ORF">H4R18_000862</name>
</gene>
<evidence type="ECO:0000313" key="8">
    <source>
        <dbReference type="EMBL" id="KAJ2784828.1"/>
    </source>
</evidence>
<dbReference type="SUPFAM" id="SSF56019">
    <property type="entry name" value="The spindle assembly checkpoint protein mad2"/>
    <property type="match status" value="1"/>
</dbReference>
<keyword evidence="6" id="KW-0131">Cell cycle</keyword>
<evidence type="ECO:0000313" key="9">
    <source>
        <dbReference type="Proteomes" id="UP001140217"/>
    </source>
</evidence>
<comment type="caution">
    <text evidence="8">The sequence shown here is derived from an EMBL/GenBank/DDBJ whole genome shotgun (WGS) entry which is preliminary data.</text>
</comment>
<dbReference type="OrthoDB" id="1806at2759"/>
<dbReference type="PANTHER" id="PTHR11842">
    <property type="entry name" value="MITOTIC SPINDLE ASSEMBLY CHECKPOINT PROTEIN MAD2"/>
    <property type="match status" value="1"/>
</dbReference>
<dbReference type="InterPro" id="IPR045091">
    <property type="entry name" value="Mad2-like"/>
</dbReference>
<dbReference type="GO" id="GO:0005737">
    <property type="term" value="C:cytoplasm"/>
    <property type="evidence" value="ECO:0007669"/>
    <property type="project" value="TreeGrafter"/>
</dbReference>
<evidence type="ECO:0000259" key="7">
    <source>
        <dbReference type="PROSITE" id="PS50815"/>
    </source>
</evidence>
<reference evidence="8" key="1">
    <citation type="submission" date="2022-07" db="EMBL/GenBank/DDBJ databases">
        <title>Phylogenomic reconstructions and comparative analyses of Kickxellomycotina fungi.</title>
        <authorList>
            <person name="Reynolds N.K."/>
            <person name="Stajich J.E."/>
            <person name="Barry K."/>
            <person name="Grigoriev I.V."/>
            <person name="Crous P."/>
            <person name="Smith M.E."/>
        </authorList>
    </citation>
    <scope>NUCLEOTIDE SEQUENCE</scope>
    <source>
        <strain evidence="8">NBRC 105414</strain>
    </source>
</reference>
<comment type="similarity">
    <text evidence="2">Belongs to the MAD2 family.</text>
</comment>
<dbReference type="GO" id="GO:0051301">
    <property type="term" value="P:cell division"/>
    <property type="evidence" value="ECO:0007669"/>
    <property type="project" value="UniProtKB-KW"/>
</dbReference>
<dbReference type="GO" id="GO:0033597">
    <property type="term" value="C:mitotic checkpoint complex"/>
    <property type="evidence" value="ECO:0007669"/>
    <property type="project" value="UniProtKB-ARBA"/>
</dbReference>
<evidence type="ECO:0000256" key="6">
    <source>
        <dbReference type="ARBA" id="ARBA00023306"/>
    </source>
</evidence>